<reference evidence="13 15" key="1">
    <citation type="submission" date="2015-08" db="EMBL/GenBank/DDBJ databases">
        <authorList>
            <person name="Babu N.S."/>
            <person name="Beckwith C.J."/>
            <person name="Beseler K.G."/>
            <person name="Brison A."/>
            <person name="Carone J.V."/>
            <person name="Caskin T.P."/>
            <person name="Diamond M."/>
            <person name="Durham M.E."/>
            <person name="Foxe J.M."/>
            <person name="Go M."/>
            <person name="Henderson B.A."/>
            <person name="Jones I.B."/>
            <person name="McGettigan J.A."/>
            <person name="Micheletti S.J."/>
            <person name="Nasrallah M.E."/>
            <person name="Ortiz D."/>
            <person name="Piller C.R."/>
            <person name="Privatt S.R."/>
            <person name="Schneider S.L."/>
            <person name="Sharp S."/>
            <person name="Smith T.C."/>
            <person name="Stanton J.D."/>
            <person name="Ullery H.E."/>
            <person name="Wilson R.J."/>
            <person name="Serrano M.G."/>
            <person name="Buck G."/>
            <person name="Lee V."/>
            <person name="Wang Y."/>
            <person name="Carvalho R."/>
            <person name="Voegtly L."/>
            <person name="Shi R."/>
            <person name="Duckworth R."/>
            <person name="Johnson A."/>
            <person name="Loviza R."/>
            <person name="Walstead R."/>
            <person name="Shah Z."/>
            <person name="Kiflezghi M."/>
            <person name="Wade K."/>
            <person name="Ball S.L."/>
            <person name="Bradley K.W."/>
            <person name="Asai D.J."/>
            <person name="Bowman C.A."/>
            <person name="Russell D.A."/>
            <person name="Pope W.H."/>
            <person name="Jacobs-Sera D."/>
            <person name="Hendrix R.W."/>
            <person name="Hatfull G.F."/>
        </authorList>
    </citation>
    <scope>NUCLEOTIDE SEQUENCE [LARGE SCALE GENOMIC DNA]</scope>
    <source>
        <strain evidence="13 15">DSM 27648</strain>
    </source>
</reference>
<dbReference type="Gene3D" id="2.40.30.10">
    <property type="entry name" value="Translation factors"/>
    <property type="match status" value="2"/>
</dbReference>
<dbReference type="InterPro" id="IPR027417">
    <property type="entry name" value="P-loop_NTPase"/>
</dbReference>
<dbReference type="InterPro" id="IPR009001">
    <property type="entry name" value="Transl_elong_EF1A/Init_IF2_C"/>
</dbReference>
<dbReference type="RefSeq" id="WP_146645413.1">
    <property type="nucleotide sequence ID" value="NZ_CP012333.1"/>
</dbReference>
<dbReference type="InterPro" id="IPR050055">
    <property type="entry name" value="EF-Tu_GTPase"/>
</dbReference>
<dbReference type="CDD" id="cd03707">
    <property type="entry name" value="EFTU_III"/>
    <property type="match status" value="1"/>
</dbReference>
<dbReference type="SUPFAM" id="SSF50465">
    <property type="entry name" value="EF-Tu/eEF-1alpha/eIF2-gamma C-terminal domain"/>
    <property type="match status" value="1"/>
</dbReference>
<dbReference type="Gene3D" id="3.40.50.300">
    <property type="entry name" value="P-loop containing nucleotide triphosphate hydrolases"/>
    <property type="match status" value="1"/>
</dbReference>
<proteinExistence type="inferred from homology"/>
<evidence type="ECO:0000259" key="12">
    <source>
        <dbReference type="PROSITE" id="PS51722"/>
    </source>
</evidence>
<evidence type="ECO:0000256" key="3">
    <source>
        <dbReference type="ARBA" id="ARBA00022768"/>
    </source>
</evidence>
<evidence type="ECO:0000256" key="4">
    <source>
        <dbReference type="ARBA" id="ARBA00022801"/>
    </source>
</evidence>
<dbReference type="NCBIfam" id="NF009372">
    <property type="entry name" value="PRK12735.1"/>
    <property type="match status" value="1"/>
</dbReference>
<dbReference type="Proteomes" id="UP000064967">
    <property type="component" value="Chromosome"/>
</dbReference>
<comment type="catalytic activity">
    <reaction evidence="11">
        <text>GTP + H2O = GDP + phosphate + H(+)</text>
        <dbReference type="Rhea" id="RHEA:19669"/>
        <dbReference type="ChEBI" id="CHEBI:15377"/>
        <dbReference type="ChEBI" id="CHEBI:15378"/>
        <dbReference type="ChEBI" id="CHEBI:37565"/>
        <dbReference type="ChEBI" id="CHEBI:43474"/>
        <dbReference type="ChEBI" id="CHEBI:58189"/>
        <dbReference type="EC" id="3.6.5.3"/>
    </reaction>
</comment>
<keyword evidence="11" id="KW-0460">Magnesium</keyword>
<dbReference type="InterPro" id="IPR005225">
    <property type="entry name" value="Small_GTP-bd"/>
</dbReference>
<dbReference type="InterPro" id="IPR033720">
    <property type="entry name" value="EFTU_2"/>
</dbReference>
<dbReference type="InterPro" id="IPR000795">
    <property type="entry name" value="T_Tr_GTP-bd_dom"/>
</dbReference>
<organism evidence="13 15">
    <name type="scientific">Labilithrix luteola</name>
    <dbReference type="NCBI Taxonomy" id="1391654"/>
    <lineage>
        <taxon>Bacteria</taxon>
        <taxon>Pseudomonadati</taxon>
        <taxon>Myxococcota</taxon>
        <taxon>Polyangia</taxon>
        <taxon>Polyangiales</taxon>
        <taxon>Labilitrichaceae</taxon>
        <taxon>Labilithrix</taxon>
    </lineage>
</organism>
<evidence type="ECO:0000256" key="6">
    <source>
        <dbReference type="ARBA" id="ARBA00023134"/>
    </source>
</evidence>
<comment type="function">
    <text evidence="11">GTP hydrolase that promotes the GTP-dependent binding of aminoacyl-tRNA to the A-site of ribosomes during protein biosynthesis.</text>
</comment>
<keyword evidence="11" id="KW-0479">Metal-binding</keyword>
<feature type="domain" description="Tr-type G" evidence="12">
    <location>
        <begin position="10"/>
        <end position="206"/>
    </location>
</feature>
<keyword evidence="15" id="KW-1185">Reference proteome</keyword>
<dbReference type="PROSITE" id="PS51722">
    <property type="entry name" value="G_TR_2"/>
    <property type="match status" value="1"/>
</dbReference>
<feature type="binding site" evidence="11">
    <location>
        <begin position="19"/>
        <end position="26"/>
    </location>
    <ligand>
        <name>GTP</name>
        <dbReference type="ChEBI" id="CHEBI:37565"/>
    </ligand>
</feature>
<evidence type="ECO:0000256" key="9">
    <source>
        <dbReference type="ARBA" id="ARBA00063778"/>
    </source>
</evidence>
<comment type="subcellular location">
    <subcellularLocation>
        <location evidence="11">Cytoplasm</location>
    </subcellularLocation>
</comment>
<feature type="binding site" evidence="11">
    <location>
        <begin position="83"/>
        <end position="87"/>
    </location>
    <ligand>
        <name>GTP</name>
        <dbReference type="ChEBI" id="CHEBI:37565"/>
    </ligand>
</feature>
<dbReference type="GO" id="GO:0005829">
    <property type="term" value="C:cytosol"/>
    <property type="evidence" value="ECO:0007669"/>
    <property type="project" value="TreeGrafter"/>
</dbReference>
<dbReference type="Pfam" id="PF00009">
    <property type="entry name" value="GTP_EFTU"/>
    <property type="match status" value="1"/>
</dbReference>
<evidence type="ECO:0000313" key="15">
    <source>
        <dbReference type="Proteomes" id="UP000064967"/>
    </source>
</evidence>
<dbReference type="InterPro" id="IPR004161">
    <property type="entry name" value="EFTu-like_2"/>
</dbReference>
<dbReference type="GO" id="GO:0003746">
    <property type="term" value="F:translation elongation factor activity"/>
    <property type="evidence" value="ECO:0007669"/>
    <property type="project" value="UniProtKB-UniRule"/>
</dbReference>
<dbReference type="GO" id="GO:0000287">
    <property type="term" value="F:magnesium ion binding"/>
    <property type="evidence" value="ECO:0007669"/>
    <property type="project" value="UniProtKB-UniRule"/>
</dbReference>
<dbReference type="OrthoDB" id="9803139at2"/>
<evidence type="ECO:0000313" key="13">
    <source>
        <dbReference type="EMBL" id="AKU93697.1"/>
    </source>
</evidence>
<comment type="function">
    <text evidence="8">May play an important regulatory role in cell growth and in the bacterial response to nutrient deprivation.</text>
</comment>
<dbReference type="EMBL" id="CP012333">
    <property type="protein sequence ID" value="AKU93697.1"/>
    <property type="molecule type" value="Genomic_DNA"/>
</dbReference>
<dbReference type="InterPro" id="IPR004160">
    <property type="entry name" value="Transl_elong_EFTu/EF1A_C"/>
</dbReference>
<dbReference type="Pfam" id="PF03144">
    <property type="entry name" value="GTP_EFTU_D2"/>
    <property type="match status" value="1"/>
</dbReference>
<dbReference type="SUPFAM" id="SSF50447">
    <property type="entry name" value="Translation proteins"/>
    <property type="match status" value="1"/>
</dbReference>
<dbReference type="PANTHER" id="PTHR43721:SF22">
    <property type="entry name" value="ELONGATION FACTOR TU, MITOCHONDRIAL"/>
    <property type="match status" value="1"/>
</dbReference>
<evidence type="ECO:0000256" key="11">
    <source>
        <dbReference type="HAMAP-Rule" id="MF_00118"/>
    </source>
</evidence>
<dbReference type="NCBIfam" id="NF009373">
    <property type="entry name" value="PRK12736.1"/>
    <property type="match status" value="1"/>
</dbReference>
<evidence type="ECO:0000256" key="8">
    <source>
        <dbReference type="ARBA" id="ARBA00058140"/>
    </source>
</evidence>
<dbReference type="EMBL" id="CP012333">
    <property type="protein sequence ID" value="AKU93989.1"/>
    <property type="molecule type" value="Genomic_DNA"/>
</dbReference>
<dbReference type="STRING" id="1391654.AKJ09_00361"/>
<keyword evidence="6 11" id="KW-0342">GTP-binding</keyword>
<name>A0A0K1PJJ8_9BACT</name>
<feature type="binding site" evidence="11">
    <location>
        <position position="26"/>
    </location>
    <ligand>
        <name>Mg(2+)</name>
        <dbReference type="ChEBI" id="CHEBI:18420"/>
    </ligand>
</feature>
<sequence>MAKEKFTRSKPHVNVGTIGHIDHGKTTLTAALVKVQSKKGLAKAISYADIAKGGTVRDATKTVTIAVSHVEYESPTRHYAHVDCPGHADYIKNMITGAAQMDGAILVVSALDSVMPQTREHVLLARQVGLQHLVVALNKCDAVEDAEMLDLVEMEVRELLSKNKFPGDTAKVVQVAAFPALNGEPKWEESIGNLIAALDEQIPEPVRDTDKPFLMAIEDVFSIKGRGTVVTGRIERGIVKTGEEVEILGFRETRKTTVTGVEMFRKLLDEGRAGDNVGVLLRGIEKNDVERGQILAKPGSVKTHKKFEGEVYVLKKEEGGRHTPFFTNYRPQFYMRTTDVTGTCQLPEGTKMVMPGDNITMTIELITPVGIEEQMRFAIREGGRTVGAGIVTKVIE</sequence>
<dbReference type="HAMAP" id="MF_00118_B">
    <property type="entry name" value="EF_Tu_B"/>
    <property type="match status" value="1"/>
</dbReference>
<keyword evidence="5 11" id="KW-0648">Protein biosynthesis</keyword>
<dbReference type="PANTHER" id="PTHR43721">
    <property type="entry name" value="ELONGATION FACTOR TU-RELATED"/>
    <property type="match status" value="1"/>
</dbReference>
<dbReference type="EC" id="3.6.5.3" evidence="11"/>
<keyword evidence="2 11" id="KW-0547">Nucleotide-binding</keyword>
<dbReference type="AlphaFoldDB" id="A0A0K1PJJ8"/>
<evidence type="ECO:0000256" key="5">
    <source>
        <dbReference type="ARBA" id="ARBA00022917"/>
    </source>
</evidence>
<evidence type="ECO:0000256" key="2">
    <source>
        <dbReference type="ARBA" id="ARBA00022741"/>
    </source>
</evidence>
<keyword evidence="11" id="KW-0963">Cytoplasm</keyword>
<dbReference type="KEGG" id="llu:AKJ09_00653"/>
<dbReference type="InterPro" id="IPR041709">
    <property type="entry name" value="EF-Tu_GTP-bd"/>
</dbReference>
<dbReference type="NCBIfam" id="TIGR00231">
    <property type="entry name" value="small_GTP"/>
    <property type="match status" value="1"/>
</dbReference>
<dbReference type="GO" id="GO:0005525">
    <property type="term" value="F:GTP binding"/>
    <property type="evidence" value="ECO:0007669"/>
    <property type="project" value="UniProtKB-UniRule"/>
</dbReference>
<keyword evidence="4 11" id="KW-0378">Hydrolase</keyword>
<dbReference type="PRINTS" id="PR00315">
    <property type="entry name" value="ELONGATNFCT"/>
</dbReference>
<dbReference type="Pfam" id="PF03143">
    <property type="entry name" value="GTP_EFTU_D3"/>
    <property type="match status" value="1"/>
</dbReference>
<dbReference type="NCBIfam" id="NF000766">
    <property type="entry name" value="PRK00049.1"/>
    <property type="match status" value="1"/>
</dbReference>
<dbReference type="CDD" id="cd03697">
    <property type="entry name" value="EFTU_II"/>
    <property type="match status" value="1"/>
</dbReference>
<dbReference type="GO" id="GO:0003924">
    <property type="term" value="F:GTPase activity"/>
    <property type="evidence" value="ECO:0007669"/>
    <property type="project" value="UniProtKB-UniRule"/>
</dbReference>
<dbReference type="InterPro" id="IPR009000">
    <property type="entry name" value="Transl_B-barrel_sf"/>
</dbReference>
<evidence type="ECO:0000313" key="14">
    <source>
        <dbReference type="EMBL" id="AKU93989.1"/>
    </source>
</evidence>
<comment type="subunit">
    <text evidence="9">Monomer. Heterotetramer composed of two EF-Ts.EF-Tu dimer complexes.</text>
</comment>
<dbReference type="SUPFAM" id="SSF52540">
    <property type="entry name" value="P-loop containing nucleoside triphosphate hydrolases"/>
    <property type="match status" value="1"/>
</dbReference>
<dbReference type="PATRIC" id="fig|1391654.3.peg.379"/>
<dbReference type="NCBIfam" id="TIGR00485">
    <property type="entry name" value="EF-Tu"/>
    <property type="match status" value="1"/>
</dbReference>
<dbReference type="CDD" id="cd01884">
    <property type="entry name" value="EF_Tu"/>
    <property type="match status" value="1"/>
</dbReference>
<dbReference type="KEGG" id="llu:AKJ09_00361"/>
<dbReference type="FunFam" id="3.40.50.300:FF:000003">
    <property type="entry name" value="Elongation factor Tu"/>
    <property type="match status" value="1"/>
</dbReference>
<feature type="binding site" evidence="11">
    <location>
        <begin position="138"/>
        <end position="141"/>
    </location>
    <ligand>
        <name>GTP</name>
        <dbReference type="ChEBI" id="CHEBI:37565"/>
    </ligand>
</feature>
<protein>
    <recommendedName>
        <fullName evidence="7 11">Elongation factor Tu</fullName>
        <shortName evidence="11">EF-Tu</shortName>
        <ecNumber evidence="11">3.6.5.3</ecNumber>
    </recommendedName>
</protein>
<gene>
    <name evidence="11" type="primary">tuf</name>
    <name evidence="13" type="ORF">AKJ09_00361</name>
    <name evidence="14" type="ORF">AKJ09_00653</name>
</gene>
<comment type="subunit">
    <text evidence="10">(Microbial infection) Upon infection by bacteriophage Qbeta, part of the viral RNA-dependent RNA polymerase complex, the other subunits are the viral replicase catalytic subunit (AC P14647), host ribosomal protein S1 and EF-Ts.</text>
</comment>
<evidence type="ECO:0000256" key="7">
    <source>
        <dbReference type="ARBA" id="ARBA00029554"/>
    </source>
</evidence>
<dbReference type="FunFam" id="2.40.30.10:FF:000001">
    <property type="entry name" value="Elongation factor Tu"/>
    <property type="match status" value="1"/>
</dbReference>
<comment type="similarity">
    <text evidence="1 11">Belongs to the TRAFAC class translation factor GTPase superfamily. Classic translation factor GTPase family. EF-Tu/EF-1A subfamily.</text>
</comment>
<accession>A0A0K1PJJ8</accession>
<evidence type="ECO:0000256" key="1">
    <source>
        <dbReference type="ARBA" id="ARBA00007249"/>
    </source>
</evidence>
<dbReference type="InterPro" id="IPR004541">
    <property type="entry name" value="Transl_elong_EFTu/EF1A_bac/org"/>
</dbReference>
<evidence type="ECO:0000256" key="10">
    <source>
        <dbReference type="ARBA" id="ARBA00064283"/>
    </source>
</evidence>
<keyword evidence="3 11" id="KW-0251">Elongation factor</keyword>